<dbReference type="PANTHER" id="PTHR45228:SF4">
    <property type="entry name" value="LIPOPROTEIN"/>
    <property type="match status" value="1"/>
</dbReference>
<dbReference type="PROSITE" id="PS51832">
    <property type="entry name" value="HD_GYP"/>
    <property type="match status" value="1"/>
</dbReference>
<evidence type="ECO:0000259" key="1">
    <source>
        <dbReference type="PROSITE" id="PS51832"/>
    </source>
</evidence>
<dbReference type="Pfam" id="PF13487">
    <property type="entry name" value="HD_5"/>
    <property type="match status" value="1"/>
</dbReference>
<dbReference type="Proteomes" id="UP000284219">
    <property type="component" value="Unassembled WGS sequence"/>
</dbReference>
<comment type="caution">
    <text evidence="2">The sequence shown here is derived from an EMBL/GenBank/DDBJ whole genome shotgun (WGS) entry which is preliminary data.</text>
</comment>
<dbReference type="CDD" id="cd00077">
    <property type="entry name" value="HDc"/>
    <property type="match status" value="1"/>
</dbReference>
<evidence type="ECO:0000313" key="3">
    <source>
        <dbReference type="Proteomes" id="UP000284219"/>
    </source>
</evidence>
<dbReference type="SUPFAM" id="SSF109604">
    <property type="entry name" value="HD-domain/PDEase-like"/>
    <property type="match status" value="1"/>
</dbReference>
<dbReference type="PANTHER" id="PTHR45228">
    <property type="entry name" value="CYCLIC DI-GMP PHOSPHODIESTERASE TM_0186-RELATED"/>
    <property type="match status" value="1"/>
</dbReference>
<keyword evidence="3" id="KW-1185">Reference proteome</keyword>
<dbReference type="Gene3D" id="1.10.3210.10">
    <property type="entry name" value="Hypothetical protein af1432"/>
    <property type="match status" value="1"/>
</dbReference>
<dbReference type="InterPro" id="IPR003607">
    <property type="entry name" value="HD/PDEase_dom"/>
</dbReference>
<gene>
    <name evidence="2" type="ORF">BEP19_08245</name>
</gene>
<dbReference type="SMART" id="SM00471">
    <property type="entry name" value="HDc"/>
    <property type="match status" value="1"/>
</dbReference>
<feature type="domain" description="HD-GYP" evidence="1">
    <location>
        <begin position="92"/>
        <end position="287"/>
    </location>
</feature>
<organism evidence="2 3">
    <name type="scientific">Ammoniphilus oxalaticus</name>
    <dbReference type="NCBI Taxonomy" id="66863"/>
    <lineage>
        <taxon>Bacteria</taxon>
        <taxon>Bacillati</taxon>
        <taxon>Bacillota</taxon>
        <taxon>Bacilli</taxon>
        <taxon>Bacillales</taxon>
        <taxon>Paenibacillaceae</taxon>
        <taxon>Aneurinibacillus group</taxon>
        <taxon>Ammoniphilus</taxon>
    </lineage>
</organism>
<dbReference type="EMBL" id="MCHY01000008">
    <property type="protein sequence ID" value="RKD24702.1"/>
    <property type="molecule type" value="Genomic_DNA"/>
</dbReference>
<dbReference type="InterPro" id="IPR052020">
    <property type="entry name" value="Cyclic_di-GMP/3'3'-cGAMP_PDE"/>
</dbReference>
<proteinExistence type="predicted"/>
<name>A0A419SL41_9BACL</name>
<reference evidence="2 3" key="1">
    <citation type="submission" date="2016-08" db="EMBL/GenBank/DDBJ databases">
        <title>Novel Firmicute Genomes.</title>
        <authorList>
            <person name="Poppleton D.I."/>
            <person name="Gribaldo S."/>
        </authorList>
    </citation>
    <scope>NUCLEOTIDE SEQUENCE [LARGE SCALE GENOMIC DNA]</scope>
    <source>
        <strain evidence="2 3">RAOx-1</strain>
    </source>
</reference>
<sequence length="287" mass="32547">MSLVLSTPCGTEMIHHFIPKGAQWSLFPEKGRTATEAIYVLSGKLLLEYMEKKTILVKGDGLSSSPLTDDLIFEALEDSEFMYTTTEPIFYTYSNRVKELRELSVAIGLKDGYTDDHCSRIRDISLKVGKQLGLTQSELFVLSFGSFFHDLGKIMIPEQILLKTDPLTEKEREALKLHTVYGGAILRETGQAHLIKAAEIVEQHHERYDGKGYPIGYEKDEINMGAAIVAVVDSYDAMITDRVYQKRRTPMQALEEIKRCRGVNYHPDVVDAFIKVMQKEWNEDGTD</sequence>
<dbReference type="InterPro" id="IPR037522">
    <property type="entry name" value="HD_GYP_dom"/>
</dbReference>
<protein>
    <recommendedName>
        <fullName evidence="1">HD-GYP domain-containing protein</fullName>
    </recommendedName>
</protein>
<accession>A0A419SL41</accession>
<evidence type="ECO:0000313" key="2">
    <source>
        <dbReference type="EMBL" id="RKD24702.1"/>
    </source>
</evidence>
<dbReference type="AlphaFoldDB" id="A0A419SL41"/>